<evidence type="ECO:0000256" key="6">
    <source>
        <dbReference type="RuleBase" id="RU363053"/>
    </source>
</evidence>
<evidence type="ECO:0000313" key="7">
    <source>
        <dbReference type="EMBL" id="TMW58708.1"/>
    </source>
</evidence>
<name>A0A8K1FHE6_PYTOL</name>
<keyword evidence="8" id="KW-1185">Reference proteome</keyword>
<sequence length="245" mass="27214">MLRASLLFQRTSVVGARRMPSAFQPHRFASTKASSANGGFFKSAWTSYSRLLETKPVTTKVVTACTIAGLGDVTCQFIIEKSDKLDVKRTAIFTFLGGVVVAPILHVWYRFMSTTIPGLGTQAVLKRLAMDQLGFAPTFLPIFFTMLLTLEGVPETIPEKVRTEWWPTTKANWVVWVPAQLINFRFVPGNLQVLFANFVGFFWNSYLSYVSHATTPKIEAILEDAGHADHIGHDGHAGHLEHAQS</sequence>
<dbReference type="GO" id="GO:0016020">
    <property type="term" value="C:membrane"/>
    <property type="evidence" value="ECO:0007669"/>
    <property type="project" value="UniProtKB-SubCell"/>
</dbReference>
<protein>
    <submittedName>
        <fullName evidence="7">Uncharacterized protein</fullName>
    </submittedName>
</protein>
<dbReference type="EMBL" id="SPLM01000111">
    <property type="protein sequence ID" value="TMW58708.1"/>
    <property type="molecule type" value="Genomic_DNA"/>
</dbReference>
<reference evidence="7" key="1">
    <citation type="submission" date="2019-03" db="EMBL/GenBank/DDBJ databases">
        <title>Long read genome sequence of the mycoparasitic Pythium oligandrum ATCC 38472 isolated from sugarbeet rhizosphere.</title>
        <authorList>
            <person name="Gaulin E."/>
        </authorList>
    </citation>
    <scope>NUCLEOTIDE SEQUENCE</scope>
    <source>
        <strain evidence="7">ATCC 38472_TT</strain>
    </source>
</reference>
<proteinExistence type="inferred from homology"/>
<organism evidence="7 8">
    <name type="scientific">Pythium oligandrum</name>
    <name type="common">Mycoparasitic fungus</name>
    <dbReference type="NCBI Taxonomy" id="41045"/>
    <lineage>
        <taxon>Eukaryota</taxon>
        <taxon>Sar</taxon>
        <taxon>Stramenopiles</taxon>
        <taxon>Oomycota</taxon>
        <taxon>Peronosporomycetes</taxon>
        <taxon>Pythiales</taxon>
        <taxon>Pythiaceae</taxon>
        <taxon>Pythium</taxon>
    </lineage>
</organism>
<feature type="transmembrane region" description="Helical" evidence="6">
    <location>
        <begin position="129"/>
        <end position="150"/>
    </location>
</feature>
<dbReference type="PANTHER" id="PTHR11266">
    <property type="entry name" value="PEROXISOMAL MEMBRANE PROTEIN 2, PXMP2 MPV17"/>
    <property type="match status" value="1"/>
</dbReference>
<evidence type="ECO:0000256" key="4">
    <source>
        <dbReference type="ARBA" id="ARBA00022989"/>
    </source>
</evidence>
<comment type="similarity">
    <text evidence="2 6">Belongs to the peroxisomal membrane protein PXMP2/4 family.</text>
</comment>
<dbReference type="AlphaFoldDB" id="A0A8K1FHE6"/>
<dbReference type="OrthoDB" id="430207at2759"/>
<comment type="subcellular location">
    <subcellularLocation>
        <location evidence="1">Membrane</location>
        <topology evidence="1">Multi-pass membrane protein</topology>
    </subcellularLocation>
</comment>
<dbReference type="Proteomes" id="UP000794436">
    <property type="component" value="Unassembled WGS sequence"/>
</dbReference>
<keyword evidence="4 6" id="KW-1133">Transmembrane helix</keyword>
<evidence type="ECO:0000313" key="8">
    <source>
        <dbReference type="Proteomes" id="UP000794436"/>
    </source>
</evidence>
<dbReference type="InterPro" id="IPR007248">
    <property type="entry name" value="Mpv17_PMP22"/>
</dbReference>
<evidence type="ECO:0000256" key="2">
    <source>
        <dbReference type="ARBA" id="ARBA00006824"/>
    </source>
</evidence>
<gene>
    <name evidence="7" type="ORF">Poli38472_010267</name>
</gene>
<dbReference type="GO" id="GO:0005737">
    <property type="term" value="C:cytoplasm"/>
    <property type="evidence" value="ECO:0007669"/>
    <property type="project" value="TreeGrafter"/>
</dbReference>
<dbReference type="PANTHER" id="PTHR11266:SF80">
    <property type="entry name" value="PEROXISOMAL MEMBRANE PROTEIN 2"/>
    <property type="match status" value="1"/>
</dbReference>
<dbReference type="Pfam" id="PF04117">
    <property type="entry name" value="Mpv17_PMP22"/>
    <property type="match status" value="1"/>
</dbReference>
<keyword evidence="5 6" id="KW-0472">Membrane</keyword>
<comment type="caution">
    <text evidence="7">The sequence shown here is derived from an EMBL/GenBank/DDBJ whole genome shotgun (WGS) entry which is preliminary data.</text>
</comment>
<feature type="transmembrane region" description="Helical" evidence="6">
    <location>
        <begin position="91"/>
        <end position="109"/>
    </location>
</feature>
<accession>A0A8K1FHE6</accession>
<evidence type="ECO:0000256" key="1">
    <source>
        <dbReference type="ARBA" id="ARBA00004141"/>
    </source>
</evidence>
<keyword evidence="3 6" id="KW-0812">Transmembrane</keyword>
<evidence type="ECO:0000256" key="3">
    <source>
        <dbReference type="ARBA" id="ARBA00022692"/>
    </source>
</evidence>
<evidence type="ECO:0000256" key="5">
    <source>
        <dbReference type="ARBA" id="ARBA00023136"/>
    </source>
</evidence>